<dbReference type="NCBIfam" id="NF004363">
    <property type="entry name" value="PRK05738.2-4"/>
    <property type="match status" value="1"/>
</dbReference>
<comment type="function">
    <text evidence="6">One of the early assembly proteins it binds 23S rRNA. One of the proteins that surrounds the polypeptide exit tunnel on the outside of the ribosome. Forms the main docking site for trigger factor binding to the ribosome.</text>
</comment>
<dbReference type="GO" id="GO:0003735">
    <property type="term" value="F:structural constituent of ribosome"/>
    <property type="evidence" value="ECO:0007669"/>
    <property type="project" value="InterPro"/>
</dbReference>
<dbReference type="Pfam" id="PF00276">
    <property type="entry name" value="Ribosomal_L23"/>
    <property type="match status" value="1"/>
</dbReference>
<dbReference type="FunFam" id="3.30.70.330:FF:000001">
    <property type="entry name" value="50S ribosomal protein L23"/>
    <property type="match status" value="1"/>
</dbReference>
<dbReference type="EMBL" id="MEUF01000042">
    <property type="protein sequence ID" value="OGC34448.1"/>
    <property type="molecule type" value="Genomic_DNA"/>
</dbReference>
<evidence type="ECO:0000256" key="6">
    <source>
        <dbReference type="HAMAP-Rule" id="MF_01369"/>
    </source>
</evidence>
<keyword evidence="4 6" id="KW-0689">Ribosomal protein</keyword>
<name>A0A1F4TP36_UNCSA</name>
<proteinExistence type="inferred from homology"/>
<dbReference type="InterPro" id="IPR013025">
    <property type="entry name" value="Ribosomal_uL23-like"/>
</dbReference>
<dbReference type="AlphaFoldDB" id="A0A1F4TP36"/>
<reference evidence="7 8" key="1">
    <citation type="journal article" date="2016" name="Nat. Commun.">
        <title>Thousands of microbial genomes shed light on interconnected biogeochemical processes in an aquifer system.</title>
        <authorList>
            <person name="Anantharaman K."/>
            <person name="Brown C.T."/>
            <person name="Hug L.A."/>
            <person name="Sharon I."/>
            <person name="Castelle C.J."/>
            <person name="Probst A.J."/>
            <person name="Thomas B.C."/>
            <person name="Singh A."/>
            <person name="Wilkins M.J."/>
            <person name="Karaoz U."/>
            <person name="Brodie E.L."/>
            <person name="Williams K.H."/>
            <person name="Hubbard S.S."/>
            <person name="Banfield J.F."/>
        </authorList>
    </citation>
    <scope>NUCLEOTIDE SEQUENCE [LARGE SCALE GENOMIC DNA]</scope>
</reference>
<accession>A0A1F4TP36</accession>
<organism evidence="7 8">
    <name type="scientific">candidate division WOR-1 bacterium RIFOXYB2_FULL_48_7</name>
    <dbReference type="NCBI Taxonomy" id="1802583"/>
    <lineage>
        <taxon>Bacteria</taxon>
        <taxon>Bacillati</taxon>
        <taxon>Saganbacteria</taxon>
    </lineage>
</organism>
<dbReference type="GO" id="GO:0019843">
    <property type="term" value="F:rRNA binding"/>
    <property type="evidence" value="ECO:0007669"/>
    <property type="project" value="UniProtKB-UniRule"/>
</dbReference>
<evidence type="ECO:0000256" key="1">
    <source>
        <dbReference type="ARBA" id="ARBA00006700"/>
    </source>
</evidence>
<dbReference type="STRING" id="1802583.A2311_04910"/>
<dbReference type="Gene3D" id="3.30.70.330">
    <property type="match status" value="1"/>
</dbReference>
<evidence type="ECO:0000256" key="3">
    <source>
        <dbReference type="ARBA" id="ARBA00022884"/>
    </source>
</evidence>
<gene>
    <name evidence="6" type="primary">rplW</name>
    <name evidence="7" type="ORF">A2311_04910</name>
</gene>
<comment type="subunit">
    <text evidence="6">Part of the 50S ribosomal subunit. Contacts protein L29, and trigger factor when it is bound to the ribosome.</text>
</comment>
<comment type="caution">
    <text evidence="7">The sequence shown here is derived from an EMBL/GenBank/DDBJ whole genome shotgun (WGS) entry which is preliminary data.</text>
</comment>
<dbReference type="GO" id="GO:1990904">
    <property type="term" value="C:ribonucleoprotein complex"/>
    <property type="evidence" value="ECO:0007669"/>
    <property type="project" value="UniProtKB-KW"/>
</dbReference>
<dbReference type="InterPro" id="IPR012678">
    <property type="entry name" value="Ribosomal_uL23/eL15/eS24_sf"/>
</dbReference>
<evidence type="ECO:0000313" key="7">
    <source>
        <dbReference type="EMBL" id="OGC34448.1"/>
    </source>
</evidence>
<dbReference type="InterPro" id="IPR012677">
    <property type="entry name" value="Nucleotide-bd_a/b_plait_sf"/>
</dbReference>
<dbReference type="SUPFAM" id="SSF54189">
    <property type="entry name" value="Ribosomal proteins S24e, L23 and L15e"/>
    <property type="match status" value="1"/>
</dbReference>
<dbReference type="Proteomes" id="UP000178951">
    <property type="component" value="Unassembled WGS sequence"/>
</dbReference>
<sequence length="93" mass="10604">MEYDQIIIEPVLTEKSFTGRPNSCYVFRVNMRATKVAIRQAIEKAFKVKVKDVNTLFVKPKARSLGRSIGRTASWKKAYVTLIAGQKIQELEV</sequence>
<evidence type="ECO:0000256" key="2">
    <source>
        <dbReference type="ARBA" id="ARBA00022730"/>
    </source>
</evidence>
<keyword evidence="3 6" id="KW-0694">RNA-binding</keyword>
<dbReference type="GO" id="GO:0005840">
    <property type="term" value="C:ribosome"/>
    <property type="evidence" value="ECO:0007669"/>
    <property type="project" value="UniProtKB-KW"/>
</dbReference>
<evidence type="ECO:0000256" key="5">
    <source>
        <dbReference type="ARBA" id="ARBA00023274"/>
    </source>
</evidence>
<protein>
    <recommendedName>
        <fullName evidence="6">Large ribosomal subunit protein uL23</fullName>
    </recommendedName>
</protein>
<evidence type="ECO:0000256" key="4">
    <source>
        <dbReference type="ARBA" id="ARBA00022980"/>
    </source>
</evidence>
<dbReference type="PANTHER" id="PTHR11620">
    <property type="entry name" value="60S RIBOSOMAL PROTEIN L23A"/>
    <property type="match status" value="1"/>
</dbReference>
<keyword evidence="2 6" id="KW-0699">rRNA-binding</keyword>
<dbReference type="HAMAP" id="MF_01369_B">
    <property type="entry name" value="Ribosomal_uL23_B"/>
    <property type="match status" value="1"/>
</dbReference>
<dbReference type="GO" id="GO:0006412">
    <property type="term" value="P:translation"/>
    <property type="evidence" value="ECO:0007669"/>
    <property type="project" value="UniProtKB-UniRule"/>
</dbReference>
<comment type="similarity">
    <text evidence="1 6">Belongs to the universal ribosomal protein uL23 family.</text>
</comment>
<keyword evidence="5 6" id="KW-0687">Ribonucleoprotein</keyword>
<evidence type="ECO:0000313" key="8">
    <source>
        <dbReference type="Proteomes" id="UP000178951"/>
    </source>
</evidence>